<evidence type="ECO:0000313" key="2">
    <source>
        <dbReference type="Proteomes" id="UP000828941"/>
    </source>
</evidence>
<keyword evidence="2" id="KW-1185">Reference proteome</keyword>
<organism evidence="1 2">
    <name type="scientific">Bauhinia variegata</name>
    <name type="common">Purple orchid tree</name>
    <name type="synonym">Phanera variegata</name>
    <dbReference type="NCBI Taxonomy" id="167791"/>
    <lineage>
        <taxon>Eukaryota</taxon>
        <taxon>Viridiplantae</taxon>
        <taxon>Streptophyta</taxon>
        <taxon>Embryophyta</taxon>
        <taxon>Tracheophyta</taxon>
        <taxon>Spermatophyta</taxon>
        <taxon>Magnoliopsida</taxon>
        <taxon>eudicotyledons</taxon>
        <taxon>Gunneridae</taxon>
        <taxon>Pentapetalae</taxon>
        <taxon>rosids</taxon>
        <taxon>fabids</taxon>
        <taxon>Fabales</taxon>
        <taxon>Fabaceae</taxon>
        <taxon>Cercidoideae</taxon>
        <taxon>Cercideae</taxon>
        <taxon>Bauhiniinae</taxon>
        <taxon>Bauhinia</taxon>
    </lineage>
</organism>
<proteinExistence type="predicted"/>
<comment type="caution">
    <text evidence="1">The sequence shown here is derived from an EMBL/GenBank/DDBJ whole genome shotgun (WGS) entry which is preliminary data.</text>
</comment>
<evidence type="ECO:0000313" key="1">
    <source>
        <dbReference type="EMBL" id="KAI4345043.1"/>
    </source>
</evidence>
<protein>
    <submittedName>
        <fullName evidence="1">Uncharacterized protein</fullName>
    </submittedName>
</protein>
<sequence>MLGYLSHNEMVVQVEGRTCEAPSGKFTGPCIVSISNPNCNNVCKNEERLLSGICKKDLRCYCTRNC</sequence>
<gene>
    <name evidence="1" type="ORF">L6164_012211</name>
</gene>
<dbReference type="Proteomes" id="UP000828941">
    <property type="component" value="Chromosome 5"/>
</dbReference>
<dbReference type="EMBL" id="CM039430">
    <property type="protein sequence ID" value="KAI4345043.1"/>
    <property type="molecule type" value="Genomic_DNA"/>
</dbReference>
<reference evidence="1 2" key="1">
    <citation type="journal article" date="2022" name="DNA Res.">
        <title>Chromosomal-level genome assembly of the orchid tree Bauhinia variegata (Leguminosae; Cercidoideae) supports the allotetraploid origin hypothesis of Bauhinia.</title>
        <authorList>
            <person name="Zhong Y."/>
            <person name="Chen Y."/>
            <person name="Zheng D."/>
            <person name="Pang J."/>
            <person name="Liu Y."/>
            <person name="Luo S."/>
            <person name="Meng S."/>
            <person name="Qian L."/>
            <person name="Wei D."/>
            <person name="Dai S."/>
            <person name="Zhou R."/>
        </authorList>
    </citation>
    <scope>NUCLEOTIDE SEQUENCE [LARGE SCALE GENOMIC DNA]</scope>
    <source>
        <strain evidence="1">BV-YZ2020</strain>
    </source>
</reference>
<accession>A0ACB9P9E6</accession>
<name>A0ACB9P9E6_BAUVA</name>